<dbReference type="Pfam" id="PF12833">
    <property type="entry name" value="HTH_18"/>
    <property type="match status" value="1"/>
</dbReference>
<evidence type="ECO:0000313" key="5">
    <source>
        <dbReference type="Proteomes" id="UP001162318"/>
    </source>
</evidence>
<proteinExistence type="predicted"/>
<gene>
    <name evidence="4" type="ORF">N5J77_10850</name>
</gene>
<dbReference type="Gene3D" id="1.10.10.60">
    <property type="entry name" value="Homeodomain-like"/>
    <property type="match status" value="1"/>
</dbReference>
<evidence type="ECO:0000313" key="4">
    <source>
        <dbReference type="EMBL" id="MDH2131624.1"/>
    </source>
</evidence>
<evidence type="ECO:0000259" key="3">
    <source>
        <dbReference type="PROSITE" id="PS01124"/>
    </source>
</evidence>
<feature type="domain" description="HTH araC/xylS-type" evidence="3">
    <location>
        <begin position="1"/>
        <end position="35"/>
    </location>
</feature>
<dbReference type="EMBL" id="JAOCKX010000012">
    <property type="protein sequence ID" value="MDH2131624.1"/>
    <property type="molecule type" value="Genomic_DNA"/>
</dbReference>
<evidence type="ECO:0000256" key="1">
    <source>
        <dbReference type="ARBA" id="ARBA00023015"/>
    </source>
</evidence>
<organism evidence="4 5">
    <name type="scientific">Sphingobium yanoikuyae</name>
    <name type="common">Sphingomonas yanoikuyae</name>
    <dbReference type="NCBI Taxonomy" id="13690"/>
    <lineage>
        <taxon>Bacteria</taxon>
        <taxon>Pseudomonadati</taxon>
        <taxon>Pseudomonadota</taxon>
        <taxon>Alphaproteobacteria</taxon>
        <taxon>Sphingomonadales</taxon>
        <taxon>Sphingomonadaceae</taxon>
        <taxon>Sphingobium</taxon>
    </lineage>
</organism>
<name>A0AA43BBR9_SPHYA</name>
<keyword evidence="1" id="KW-0805">Transcription regulation</keyword>
<evidence type="ECO:0000256" key="2">
    <source>
        <dbReference type="ARBA" id="ARBA00023163"/>
    </source>
</evidence>
<dbReference type="Proteomes" id="UP001162318">
    <property type="component" value="Unassembled WGS sequence"/>
</dbReference>
<dbReference type="RefSeq" id="WP_234415651.1">
    <property type="nucleotide sequence ID" value="NZ_CP020925.1"/>
</dbReference>
<dbReference type="PROSITE" id="PS01124">
    <property type="entry name" value="HTH_ARAC_FAMILY_2"/>
    <property type="match status" value="1"/>
</dbReference>
<comment type="caution">
    <text evidence="4">The sequence shown here is derived from an EMBL/GenBank/DDBJ whole genome shotgun (WGS) entry which is preliminary data.</text>
</comment>
<dbReference type="GO" id="GO:0003700">
    <property type="term" value="F:DNA-binding transcription factor activity"/>
    <property type="evidence" value="ECO:0007669"/>
    <property type="project" value="InterPro"/>
</dbReference>
<dbReference type="InterPro" id="IPR018060">
    <property type="entry name" value="HTH_AraC"/>
</dbReference>
<dbReference type="AlphaFoldDB" id="A0AA43BBR9"/>
<dbReference type="InterPro" id="IPR009057">
    <property type="entry name" value="Homeodomain-like_sf"/>
</dbReference>
<protein>
    <submittedName>
        <fullName evidence="4">Helix-turn-helix domain-containing protein</fullName>
    </submittedName>
</protein>
<keyword evidence="2" id="KW-0804">Transcription</keyword>
<sequence length="35" mass="3979">MSSATAERLGYAEQTSFGRAFKRWTGLTPRQFRNG</sequence>
<dbReference type="GO" id="GO:0043565">
    <property type="term" value="F:sequence-specific DNA binding"/>
    <property type="evidence" value="ECO:0007669"/>
    <property type="project" value="InterPro"/>
</dbReference>
<dbReference type="SUPFAM" id="SSF46689">
    <property type="entry name" value="Homeodomain-like"/>
    <property type="match status" value="1"/>
</dbReference>
<accession>A0AA43BBR9</accession>
<reference evidence="4" key="1">
    <citation type="submission" date="2022-09" db="EMBL/GenBank/DDBJ databases">
        <title>Intensive care unit water sources are persistently colonized with multi-drug resistant bacteria and are the site of extensive horizontal gene transfer of antibiotic resistance genes.</title>
        <authorList>
            <person name="Diorio-Toth L."/>
        </authorList>
    </citation>
    <scope>NUCLEOTIDE SEQUENCE</scope>
    <source>
        <strain evidence="4">GD03659</strain>
    </source>
</reference>